<feature type="compositionally biased region" description="Low complexity" evidence="1">
    <location>
        <begin position="390"/>
        <end position="402"/>
    </location>
</feature>
<dbReference type="AlphaFoldDB" id="A0A2T4BFA7"/>
<name>A0A2T4BFA7_9HYPO</name>
<accession>A0A2T4BFA7</accession>
<feature type="signal peptide" evidence="3">
    <location>
        <begin position="1"/>
        <end position="23"/>
    </location>
</feature>
<reference evidence="5" key="1">
    <citation type="submission" date="2016-07" db="EMBL/GenBank/DDBJ databases">
        <title>Multiple horizontal gene transfer events from other fungi enriched the ability of initially mycotrophic Trichoderma (Ascomycota) to feed on dead plant biomass.</title>
        <authorList>
            <consortium name="DOE Joint Genome Institute"/>
            <person name="Atanasova L."/>
            <person name="Chenthamara K."/>
            <person name="Zhang J."/>
            <person name="Grujic M."/>
            <person name="Henrissat B."/>
            <person name="Kuo A."/>
            <person name="Aerts A."/>
            <person name="Salamov A."/>
            <person name="Lipzen A."/>
            <person name="Labutti K."/>
            <person name="Barry K."/>
            <person name="Miao Y."/>
            <person name="Rahimi M.J."/>
            <person name="Shen Q."/>
            <person name="Grigoriev I.V."/>
            <person name="Kubicek C.P."/>
            <person name="Druzhinina I.S."/>
        </authorList>
    </citation>
    <scope>NUCLEOTIDE SEQUENCE [LARGE SCALE GENOMIC DNA]</scope>
    <source>
        <strain evidence="5">TUCIM 6016</strain>
    </source>
</reference>
<keyword evidence="2" id="KW-1133">Transmembrane helix</keyword>
<keyword evidence="2" id="KW-0472">Membrane</keyword>
<dbReference type="OrthoDB" id="5426678at2759"/>
<dbReference type="Proteomes" id="UP000241546">
    <property type="component" value="Unassembled WGS sequence"/>
</dbReference>
<sequence length="458" mass="49179">MVHMPVGRGIFPLLITTLSLAHAFRVSPNSPCTSVCTTSDSSQSDPKFFDDQWKDIVCTDQNLDGTSKGQKLQSCFTCLQNSTYTHDSESDQEWFLYNLRYSSSYCMFGYPNNTGIDSGPCTTSEGCGNLASALEFGIKSPTNSTPYDYCDASGGAITSDDVQGCLGCVGADGNHNYLSNFLLTLQGACRSKPAPGSILILNNTIFGNDTIQVLDPSSPANSDSPKISSSRIVGIVVGAAVVLALVAGFIFVCVRKRRNRARQQNRTSGYSFRCQTRVTPVTPRFPEDVQTDVVSHGEKHAHVMVTTGLGASPYAADQYPWNSQSSLTVSINRQQGPVIRPSVITTLSPPSQAYISPRASSPDDFATPASAVSTRSNAPLLGHQPPGYTPSPHLSPSSSWSPTPKPQRPERKWEEENGGITNALGLISKKKSRTSVGSPVQSDILITSFPPPPTRAVR</sequence>
<evidence type="ECO:0000256" key="3">
    <source>
        <dbReference type="SAM" id="SignalP"/>
    </source>
</evidence>
<dbReference type="EMBL" id="KZ680210">
    <property type="protein sequence ID" value="PTB67948.1"/>
    <property type="molecule type" value="Genomic_DNA"/>
</dbReference>
<keyword evidence="3" id="KW-0732">Signal</keyword>
<evidence type="ECO:0000313" key="4">
    <source>
        <dbReference type="EMBL" id="PTB67948.1"/>
    </source>
</evidence>
<dbReference type="RefSeq" id="XP_024751268.1">
    <property type="nucleotide sequence ID" value="XM_024894025.1"/>
</dbReference>
<feature type="chain" id="PRO_5015574374" description="LPXTG-domain-containing protein" evidence="3">
    <location>
        <begin position="24"/>
        <end position="458"/>
    </location>
</feature>
<evidence type="ECO:0000256" key="1">
    <source>
        <dbReference type="SAM" id="MobiDB-lite"/>
    </source>
</evidence>
<proteinExistence type="predicted"/>
<keyword evidence="5" id="KW-1185">Reference proteome</keyword>
<evidence type="ECO:0008006" key="6">
    <source>
        <dbReference type="Google" id="ProtNLM"/>
    </source>
</evidence>
<dbReference type="GeneID" id="36602143"/>
<gene>
    <name evidence="4" type="ORF">BBK36DRAFT_1157625</name>
</gene>
<keyword evidence="2" id="KW-0812">Transmembrane</keyword>
<evidence type="ECO:0000313" key="5">
    <source>
        <dbReference type="Proteomes" id="UP000241546"/>
    </source>
</evidence>
<protein>
    <recommendedName>
        <fullName evidence="6">LPXTG-domain-containing protein</fullName>
    </recommendedName>
</protein>
<organism evidence="4 5">
    <name type="scientific">Trichoderma citrinoviride</name>
    <dbReference type="NCBI Taxonomy" id="58853"/>
    <lineage>
        <taxon>Eukaryota</taxon>
        <taxon>Fungi</taxon>
        <taxon>Dikarya</taxon>
        <taxon>Ascomycota</taxon>
        <taxon>Pezizomycotina</taxon>
        <taxon>Sordariomycetes</taxon>
        <taxon>Hypocreomycetidae</taxon>
        <taxon>Hypocreales</taxon>
        <taxon>Hypocreaceae</taxon>
        <taxon>Trichoderma</taxon>
    </lineage>
</organism>
<evidence type="ECO:0000256" key="2">
    <source>
        <dbReference type="SAM" id="Phobius"/>
    </source>
</evidence>
<feature type="region of interest" description="Disordered" evidence="1">
    <location>
        <begin position="350"/>
        <end position="458"/>
    </location>
</feature>
<feature type="transmembrane region" description="Helical" evidence="2">
    <location>
        <begin position="232"/>
        <end position="254"/>
    </location>
</feature>
<feature type="compositionally biased region" description="Pro residues" evidence="1">
    <location>
        <begin position="449"/>
        <end position="458"/>
    </location>
</feature>
<feature type="compositionally biased region" description="Polar residues" evidence="1">
    <location>
        <begin position="434"/>
        <end position="445"/>
    </location>
</feature>